<dbReference type="CDD" id="cd12108">
    <property type="entry name" value="Hr-like"/>
    <property type="match status" value="1"/>
</dbReference>
<protein>
    <recommendedName>
        <fullName evidence="1">Hemerythrin-like domain-containing protein</fullName>
    </recommendedName>
</protein>
<dbReference type="Proteomes" id="UP001197093">
    <property type="component" value="Unassembled WGS sequence"/>
</dbReference>
<feature type="domain" description="Hemerythrin-like" evidence="1">
    <location>
        <begin position="39"/>
        <end position="156"/>
    </location>
</feature>
<evidence type="ECO:0000313" key="3">
    <source>
        <dbReference type="Proteomes" id="UP001197093"/>
    </source>
</evidence>
<dbReference type="EMBL" id="JAHCVI010000005">
    <property type="protein sequence ID" value="KAG7284638.1"/>
    <property type="molecule type" value="Genomic_DNA"/>
</dbReference>
<sequence>MAPVYADHPFPLIPTPVFLAKSKGEEPDMFDELASEMCHVHNMILRGLNSIYLQAPHITPADEKPFCRYVLGWYNLLHSHHSGEEADFFPTVENMTGVKGLMDNNVDQHKAFHDGMDSLKAFADAVVADKEKYDASRLVALIDDFGPALTQHLGDEIPTILSLRQYGEKMAGLPKAFDKEGEKAMKELGPSGMLWCFANIDMGYENGMWQSWPPAPAPAKLFLKSVFWWLNPDLRKFGAVDRTGRLQPLYAVKAE</sequence>
<comment type="caution">
    <text evidence="2">The sequence shown here is derived from an EMBL/GenBank/DDBJ whole genome shotgun (WGS) entry which is preliminary data.</text>
</comment>
<evidence type="ECO:0000259" key="1">
    <source>
        <dbReference type="Pfam" id="PF01814"/>
    </source>
</evidence>
<proteinExistence type="predicted"/>
<dbReference type="Pfam" id="PF01814">
    <property type="entry name" value="Hemerythrin"/>
    <property type="match status" value="1"/>
</dbReference>
<dbReference type="InterPro" id="IPR053206">
    <property type="entry name" value="Dimeric_xanthone_biosynth"/>
</dbReference>
<keyword evidence="3" id="KW-1185">Reference proteome</keyword>
<dbReference type="PANTHER" id="PTHR38048:SF2">
    <property type="entry name" value="HEMERYTHRIN-LIKE DOMAIN-CONTAINING PROTEIN"/>
    <property type="match status" value="1"/>
</dbReference>
<evidence type="ECO:0000313" key="2">
    <source>
        <dbReference type="EMBL" id="KAG7284638.1"/>
    </source>
</evidence>
<name>A0AAD4ENR7_9PEZI</name>
<organism evidence="2 3">
    <name type="scientific">Staphylotrichum longicolle</name>
    <dbReference type="NCBI Taxonomy" id="669026"/>
    <lineage>
        <taxon>Eukaryota</taxon>
        <taxon>Fungi</taxon>
        <taxon>Dikarya</taxon>
        <taxon>Ascomycota</taxon>
        <taxon>Pezizomycotina</taxon>
        <taxon>Sordariomycetes</taxon>
        <taxon>Sordariomycetidae</taxon>
        <taxon>Sordariales</taxon>
        <taxon>Chaetomiaceae</taxon>
        <taxon>Staphylotrichum</taxon>
    </lineage>
</organism>
<dbReference type="PANTHER" id="PTHR38048">
    <property type="entry name" value="EXPRESSED PROTEIN"/>
    <property type="match status" value="1"/>
</dbReference>
<dbReference type="InterPro" id="IPR012312">
    <property type="entry name" value="Hemerythrin-like"/>
</dbReference>
<dbReference type="AlphaFoldDB" id="A0AAD4ENR7"/>
<dbReference type="Gene3D" id="1.20.120.520">
    <property type="entry name" value="nmb1532 protein domain like"/>
    <property type="match status" value="1"/>
</dbReference>
<gene>
    <name evidence="2" type="ORF">NEMBOFW57_009246</name>
</gene>
<accession>A0AAD4ENR7</accession>
<reference evidence="2" key="1">
    <citation type="submission" date="2023-02" db="EMBL/GenBank/DDBJ databases">
        <authorList>
            <person name="Palmer J.M."/>
        </authorList>
    </citation>
    <scope>NUCLEOTIDE SEQUENCE</scope>
    <source>
        <strain evidence="2">FW57</strain>
    </source>
</reference>